<dbReference type="Pfam" id="PF00646">
    <property type="entry name" value="F-box"/>
    <property type="match status" value="1"/>
</dbReference>
<accession>A0AAV5M4D6</accession>
<dbReference type="SMART" id="SM00256">
    <property type="entry name" value="FBOX"/>
    <property type="match status" value="1"/>
</dbReference>
<proteinExistence type="predicted"/>
<dbReference type="InterPro" id="IPR055357">
    <property type="entry name" value="LRR_At1g61320_AtMIF1"/>
</dbReference>
<evidence type="ECO:0000313" key="3">
    <source>
        <dbReference type="Proteomes" id="UP001054252"/>
    </source>
</evidence>
<dbReference type="Gene3D" id="1.20.1280.50">
    <property type="match status" value="1"/>
</dbReference>
<dbReference type="EMBL" id="BPVZ01000183">
    <property type="protein sequence ID" value="GKV44596.1"/>
    <property type="molecule type" value="Genomic_DNA"/>
</dbReference>
<dbReference type="SUPFAM" id="SSF81383">
    <property type="entry name" value="F-box domain"/>
    <property type="match status" value="1"/>
</dbReference>
<evidence type="ECO:0000259" key="1">
    <source>
        <dbReference type="PROSITE" id="PS50181"/>
    </source>
</evidence>
<feature type="domain" description="F-box" evidence="1">
    <location>
        <begin position="5"/>
        <end position="41"/>
    </location>
</feature>
<dbReference type="InterPro" id="IPR036047">
    <property type="entry name" value="F-box-like_dom_sf"/>
</dbReference>
<protein>
    <recommendedName>
        <fullName evidence="1">F-box domain-containing protein</fullName>
    </recommendedName>
</protein>
<dbReference type="Pfam" id="PF23622">
    <property type="entry name" value="LRR_At1g61320_AtMIF1"/>
    <property type="match status" value="1"/>
</dbReference>
<comment type="caution">
    <text evidence="2">The sequence shown here is derived from an EMBL/GenBank/DDBJ whole genome shotgun (WGS) entry which is preliminary data.</text>
</comment>
<organism evidence="2 3">
    <name type="scientific">Rubroshorea leprosula</name>
    <dbReference type="NCBI Taxonomy" id="152421"/>
    <lineage>
        <taxon>Eukaryota</taxon>
        <taxon>Viridiplantae</taxon>
        <taxon>Streptophyta</taxon>
        <taxon>Embryophyta</taxon>
        <taxon>Tracheophyta</taxon>
        <taxon>Spermatophyta</taxon>
        <taxon>Magnoliopsida</taxon>
        <taxon>eudicotyledons</taxon>
        <taxon>Gunneridae</taxon>
        <taxon>Pentapetalae</taxon>
        <taxon>rosids</taxon>
        <taxon>malvids</taxon>
        <taxon>Malvales</taxon>
        <taxon>Dipterocarpaceae</taxon>
        <taxon>Rubroshorea</taxon>
    </lineage>
</organism>
<dbReference type="AlphaFoldDB" id="A0AAV5M4D6"/>
<dbReference type="SUPFAM" id="SSF52047">
    <property type="entry name" value="RNI-like"/>
    <property type="match status" value="1"/>
</dbReference>
<dbReference type="Gene3D" id="3.80.10.10">
    <property type="entry name" value="Ribonuclease Inhibitor"/>
    <property type="match status" value="1"/>
</dbReference>
<dbReference type="InterPro" id="IPR001810">
    <property type="entry name" value="F-box_dom"/>
</dbReference>
<gene>
    <name evidence="2" type="ORF">SLEP1_g51760</name>
</gene>
<dbReference type="Proteomes" id="UP001054252">
    <property type="component" value="Unassembled WGS sequence"/>
</dbReference>
<evidence type="ECO:0000313" key="2">
    <source>
        <dbReference type="EMBL" id="GKV44596.1"/>
    </source>
</evidence>
<dbReference type="PANTHER" id="PTHR34145">
    <property type="entry name" value="OS02G0105600 PROTEIN"/>
    <property type="match status" value="1"/>
</dbReference>
<dbReference type="PROSITE" id="PS50181">
    <property type="entry name" value="FBOX"/>
    <property type="match status" value="1"/>
</dbReference>
<sequence>MEGGEDRISVLPEVIIHKIMDYLPTKALVQTCTLSKTWYTLQQSYPCLHFNLDDFSSSGFEHFGESVYNSLNRFQGKGLSLQRVEIIVDQDEGVGHVDSNELCKHAPSWIELALDVGVKELVVYLGHKSYTFDFWPVSNFTKCYSRTLACLSVAGFILEKPVSNFPQCYSKTLACLSVAGFILEKPVSSIFGKFESLAKLVLYNCEIKGSAVLKLTTHFPLLENLDIIDCFGFESVSVSNLTRMKNLKVLAWGGRPVSIEVAAPSLEILCLESKTISMCGCHNLTFLLLHDVVLSEKELYCILSELPVLENLSLVGCCCQVVKICSQRLKTLILEDSFVMTIELVTPSLNTFILGCGDGDWPLINIVDRHCLNNLLLHHTRITDQELLDFISELPQLEYLWISECSELERVKISGQNLKRLCITGGLMLKLESIEVDTPNLCSFCVTNIPISSSSIVVRQPAVRFEERCRSEEAFWAGKLGEMLHFYLEVSDAAVIDILTSILLEMVCGDVSWDFFECNPGIYIHTSSGGFNYELGRRTKYQVSSNKQQGGRGFNGGKLKWCSET</sequence>
<keyword evidence="3" id="KW-1185">Reference proteome</keyword>
<dbReference type="InterPro" id="IPR053772">
    <property type="entry name" value="At1g61320/At1g61330-like"/>
</dbReference>
<name>A0AAV5M4D6_9ROSI</name>
<reference evidence="2 3" key="1">
    <citation type="journal article" date="2021" name="Commun. Biol.">
        <title>The genome of Shorea leprosula (Dipterocarpaceae) highlights the ecological relevance of drought in aseasonal tropical rainforests.</title>
        <authorList>
            <person name="Ng K.K.S."/>
            <person name="Kobayashi M.J."/>
            <person name="Fawcett J.A."/>
            <person name="Hatakeyama M."/>
            <person name="Paape T."/>
            <person name="Ng C.H."/>
            <person name="Ang C.C."/>
            <person name="Tnah L.H."/>
            <person name="Lee C.T."/>
            <person name="Nishiyama T."/>
            <person name="Sese J."/>
            <person name="O'Brien M.J."/>
            <person name="Copetti D."/>
            <person name="Mohd Noor M.I."/>
            <person name="Ong R.C."/>
            <person name="Putra M."/>
            <person name="Sireger I.Z."/>
            <person name="Indrioko S."/>
            <person name="Kosugi Y."/>
            <person name="Izuno A."/>
            <person name="Isagi Y."/>
            <person name="Lee S.L."/>
            <person name="Shimizu K.K."/>
        </authorList>
    </citation>
    <scope>NUCLEOTIDE SEQUENCE [LARGE SCALE GENOMIC DNA]</scope>
    <source>
        <strain evidence="2">214</strain>
    </source>
</reference>
<dbReference type="InterPro" id="IPR032675">
    <property type="entry name" value="LRR_dom_sf"/>
</dbReference>